<dbReference type="AlphaFoldDB" id="A0A6N7UTX4"/>
<evidence type="ECO:0000313" key="1">
    <source>
        <dbReference type="EMBL" id="MSR94948.1"/>
    </source>
</evidence>
<dbReference type="EMBL" id="VULY01000043">
    <property type="protein sequence ID" value="MSR94948.1"/>
    <property type="molecule type" value="Genomic_DNA"/>
</dbReference>
<comment type="caution">
    <text evidence="1">The sequence shown here is derived from an EMBL/GenBank/DDBJ whole genome shotgun (WGS) entry which is preliminary data.</text>
</comment>
<keyword evidence="2" id="KW-1185">Reference proteome</keyword>
<sequence>MWITYAKGEKQYKVYLGTLKSGSKRREGMPGRVTEIDKTDEAINIADLLDQQQSYQFQFPEKFQSEK</sequence>
<accession>A0A6N7UTX4</accession>
<organism evidence="1 2">
    <name type="scientific">Suipraeoptans intestinalis</name>
    <dbReference type="NCBI Taxonomy" id="2606628"/>
    <lineage>
        <taxon>Bacteria</taxon>
        <taxon>Bacillati</taxon>
        <taxon>Bacillota</taxon>
        <taxon>Clostridia</taxon>
        <taxon>Lachnospirales</taxon>
        <taxon>Lachnospiraceae</taxon>
        <taxon>Suipraeoptans</taxon>
    </lineage>
</organism>
<reference evidence="1 2" key="1">
    <citation type="submission" date="2019-08" db="EMBL/GenBank/DDBJ databases">
        <title>In-depth cultivation of the pig gut microbiome towards novel bacterial diversity and tailored functional studies.</title>
        <authorList>
            <person name="Wylensek D."/>
            <person name="Hitch T.C.A."/>
            <person name="Clavel T."/>
        </authorList>
    </citation>
    <scope>NUCLEOTIDE SEQUENCE [LARGE SCALE GENOMIC DNA]</scope>
    <source>
        <strain evidence="1 2">68-1-5</strain>
    </source>
</reference>
<dbReference type="Proteomes" id="UP000434409">
    <property type="component" value="Unassembled WGS sequence"/>
</dbReference>
<protein>
    <submittedName>
        <fullName evidence="1">Uncharacterized protein</fullName>
    </submittedName>
</protein>
<name>A0A6N7UTX4_9FIRM</name>
<evidence type="ECO:0000313" key="2">
    <source>
        <dbReference type="Proteomes" id="UP000434409"/>
    </source>
</evidence>
<proteinExistence type="predicted"/>
<gene>
    <name evidence="1" type="ORF">FYJ34_12515</name>
</gene>